<evidence type="ECO:0000256" key="1">
    <source>
        <dbReference type="SAM" id="SignalP"/>
    </source>
</evidence>
<dbReference type="RefSeq" id="WP_303276735.1">
    <property type="nucleotide sequence ID" value="NZ_JAUOEK010000063.1"/>
</dbReference>
<accession>A0ABT8W7G1</accession>
<dbReference type="EMBL" id="JAUOEK010000063">
    <property type="protein sequence ID" value="MDO5969048.1"/>
    <property type="molecule type" value="Genomic_DNA"/>
</dbReference>
<dbReference type="Proteomes" id="UP001176883">
    <property type="component" value="Unassembled WGS sequence"/>
</dbReference>
<evidence type="ECO:0000313" key="2">
    <source>
        <dbReference type="EMBL" id="MDO5969048.1"/>
    </source>
</evidence>
<feature type="signal peptide" evidence="1">
    <location>
        <begin position="1"/>
        <end position="19"/>
    </location>
</feature>
<gene>
    <name evidence="2" type="ORF">Q4Q35_04440</name>
</gene>
<comment type="caution">
    <text evidence="2">The sequence shown here is derived from an EMBL/GenBank/DDBJ whole genome shotgun (WGS) entry which is preliminary data.</text>
</comment>
<sequence>MKKPTLTFILYCFISMTYAQVGIGTTEPDGSSIMDVESTDKGLLIPRLTNEQKNDIVNPATGLMVYDLTNKCTSVNIGLPYAPNWECLNKTDNSTIPTVIVSSTSLAINATNDEQWLDVPGLSSTFTLLEDETIKIDWTLFSGQINATNTVGGAQMFTVLEINGVNDANSSNYLLMTHSPGVNQDSYFYLMNNSTFSHAVSLNAGTYTVKVKVYVGSFLGSTTGVSIGFRTTGWGGGDNMTNNEKRNAASNKLLITFL</sequence>
<protein>
    <submittedName>
        <fullName evidence="2">Uncharacterized protein</fullName>
    </submittedName>
</protein>
<feature type="chain" id="PRO_5046705937" evidence="1">
    <location>
        <begin position="20"/>
        <end position="258"/>
    </location>
</feature>
<reference evidence="2" key="1">
    <citation type="submission" date="2023-07" db="EMBL/GenBank/DDBJ databases">
        <title>Two novel species in the genus Flavivirga.</title>
        <authorList>
            <person name="Kwon K."/>
        </authorList>
    </citation>
    <scope>NUCLEOTIDE SEQUENCE</scope>
    <source>
        <strain evidence="2">KCTC 52353</strain>
    </source>
</reference>
<name>A0ABT8W7G1_9FLAO</name>
<evidence type="ECO:0000313" key="3">
    <source>
        <dbReference type="Proteomes" id="UP001176883"/>
    </source>
</evidence>
<organism evidence="2 3">
    <name type="scientific">Flavivirga aquimarina</name>
    <dbReference type="NCBI Taxonomy" id="2027862"/>
    <lineage>
        <taxon>Bacteria</taxon>
        <taxon>Pseudomonadati</taxon>
        <taxon>Bacteroidota</taxon>
        <taxon>Flavobacteriia</taxon>
        <taxon>Flavobacteriales</taxon>
        <taxon>Flavobacteriaceae</taxon>
        <taxon>Flavivirga</taxon>
    </lineage>
</organism>
<keyword evidence="1" id="KW-0732">Signal</keyword>
<keyword evidence="3" id="KW-1185">Reference proteome</keyword>
<proteinExistence type="predicted"/>